<dbReference type="Pfam" id="PF10075">
    <property type="entry name" value="CSN8_PSD8_EIF3K"/>
    <property type="match status" value="1"/>
</dbReference>
<protein>
    <recommendedName>
        <fullName evidence="4">Eukaryotic translation initiation factor 3 subunit K</fullName>
        <shortName evidence="4">eIF3k</shortName>
    </recommendedName>
    <alternativeName>
        <fullName evidence="4">eIF-3 p25</fullName>
    </alternativeName>
</protein>
<comment type="similarity">
    <text evidence="4">Belongs to the eIF-3 subunit K family.</text>
</comment>
<evidence type="ECO:0000259" key="5">
    <source>
        <dbReference type="PROSITE" id="PS50250"/>
    </source>
</evidence>
<organism evidence="6 7">
    <name type="scientific">Ceratopteris richardii</name>
    <name type="common">Triangle waterfern</name>
    <dbReference type="NCBI Taxonomy" id="49495"/>
    <lineage>
        <taxon>Eukaryota</taxon>
        <taxon>Viridiplantae</taxon>
        <taxon>Streptophyta</taxon>
        <taxon>Embryophyta</taxon>
        <taxon>Tracheophyta</taxon>
        <taxon>Polypodiopsida</taxon>
        <taxon>Polypodiidae</taxon>
        <taxon>Polypodiales</taxon>
        <taxon>Pteridineae</taxon>
        <taxon>Pteridaceae</taxon>
        <taxon>Parkerioideae</taxon>
        <taxon>Ceratopteris</taxon>
    </lineage>
</organism>
<keyword evidence="3 4" id="KW-0648">Protein biosynthesis</keyword>
<evidence type="ECO:0000256" key="2">
    <source>
        <dbReference type="ARBA" id="ARBA00022540"/>
    </source>
</evidence>
<dbReference type="HAMAP" id="MF_03010">
    <property type="entry name" value="eIF3k"/>
    <property type="match status" value="1"/>
</dbReference>
<dbReference type="Proteomes" id="UP000825935">
    <property type="component" value="Chromosome 23"/>
</dbReference>
<comment type="caution">
    <text evidence="6">The sequence shown here is derived from an EMBL/GenBank/DDBJ whole genome shotgun (WGS) entry which is preliminary data.</text>
</comment>
<dbReference type="Gene3D" id="1.10.10.10">
    <property type="entry name" value="Winged helix-like DNA-binding domain superfamily/Winged helix DNA-binding domain"/>
    <property type="match status" value="1"/>
</dbReference>
<keyword evidence="7" id="KW-1185">Reference proteome</keyword>
<dbReference type="GO" id="GO:0006446">
    <property type="term" value="P:regulation of translational initiation"/>
    <property type="evidence" value="ECO:0007669"/>
    <property type="project" value="InterPro"/>
</dbReference>
<dbReference type="InterPro" id="IPR009374">
    <property type="entry name" value="eIF3k"/>
</dbReference>
<dbReference type="Gene3D" id="1.25.40.250">
    <property type="entry name" value="ARM repeat, domain 1"/>
    <property type="match status" value="1"/>
</dbReference>
<reference evidence="6 7" key="1">
    <citation type="submission" date="2021-08" db="EMBL/GenBank/DDBJ databases">
        <title>WGS assembly of Ceratopteris richardii.</title>
        <authorList>
            <person name="Marchant D.B."/>
            <person name="Chen G."/>
            <person name="Jenkins J."/>
            <person name="Shu S."/>
            <person name="Leebens-Mack J."/>
            <person name="Grimwood J."/>
            <person name="Schmutz J."/>
            <person name="Soltis P."/>
            <person name="Soltis D."/>
            <person name="Chen Z.-H."/>
        </authorList>
    </citation>
    <scope>NUCLEOTIDE SEQUENCE [LARGE SCALE GENOMIC DNA]</scope>
    <source>
        <strain evidence="6">Whitten #5841</strain>
        <tissue evidence="6">Leaf</tissue>
    </source>
</reference>
<keyword evidence="1 4" id="KW-0963">Cytoplasm</keyword>
<evidence type="ECO:0000256" key="1">
    <source>
        <dbReference type="ARBA" id="ARBA00022490"/>
    </source>
</evidence>
<dbReference type="InterPro" id="IPR016020">
    <property type="entry name" value="Transl_init_fac_sub12_N_euk"/>
</dbReference>
<dbReference type="GO" id="GO:0043022">
    <property type="term" value="F:ribosome binding"/>
    <property type="evidence" value="ECO:0007669"/>
    <property type="project" value="InterPro"/>
</dbReference>
<sequence>MQRDRLVATPERDVAPQYTMEQIVAVNPYNPDILPDLEAYVHEQVNHQTYSLDTNLCLLRLYQFEPSRMNIQIVARILVKALMALPAPDFNLCMFLIPEKLQMEEPFLTLITLAHFLETARFRDFWDEAERNRQILEVVPGFEQAIQRFALHVLSLSYQRLPRLVLAEAINMEGLSLDKFLEHQVVNNGWSVEKAPGGGQIIGLPANEHNYPELKKNIADSIPLEHVSKLFPVLT</sequence>
<dbReference type="InterPro" id="IPR033464">
    <property type="entry name" value="CSN8_PSD8_EIF3K"/>
</dbReference>
<evidence type="ECO:0000313" key="7">
    <source>
        <dbReference type="Proteomes" id="UP000825935"/>
    </source>
</evidence>
<dbReference type="PANTHER" id="PTHR13022">
    <property type="entry name" value="EUKARYOTIC TRANSLATION INITIATION FACTOR 3 SUBUNIT 11"/>
    <property type="match status" value="1"/>
</dbReference>
<gene>
    <name evidence="6" type="ORF">KP509_23G074700</name>
</gene>
<dbReference type="InterPro" id="IPR016024">
    <property type="entry name" value="ARM-type_fold"/>
</dbReference>
<dbReference type="InterPro" id="IPR036388">
    <property type="entry name" value="WH-like_DNA-bd_sf"/>
</dbReference>
<dbReference type="GO" id="GO:0003743">
    <property type="term" value="F:translation initiation factor activity"/>
    <property type="evidence" value="ECO:0007669"/>
    <property type="project" value="UniProtKB-UniRule"/>
</dbReference>
<dbReference type="GO" id="GO:0033290">
    <property type="term" value="C:eukaryotic 48S preinitiation complex"/>
    <property type="evidence" value="ECO:0007669"/>
    <property type="project" value="UniProtKB-UniRule"/>
</dbReference>
<dbReference type="SUPFAM" id="SSF46785">
    <property type="entry name" value="Winged helix' DNA-binding domain"/>
    <property type="match status" value="1"/>
</dbReference>
<feature type="domain" description="PCI" evidence="5">
    <location>
        <begin position="50"/>
        <end position="208"/>
    </location>
</feature>
<name>A0A8T2S121_CERRI</name>
<dbReference type="FunFam" id="1.25.40.250:FF:000002">
    <property type="entry name" value="Eukaryotic translation initiation factor 3 subunit K"/>
    <property type="match status" value="1"/>
</dbReference>
<evidence type="ECO:0000256" key="4">
    <source>
        <dbReference type="HAMAP-Rule" id="MF_03010"/>
    </source>
</evidence>
<dbReference type="PROSITE" id="PS50250">
    <property type="entry name" value="PCI"/>
    <property type="match status" value="1"/>
</dbReference>
<dbReference type="GO" id="GO:0003723">
    <property type="term" value="F:RNA binding"/>
    <property type="evidence" value="ECO:0007669"/>
    <property type="project" value="UniProtKB-UniRule"/>
</dbReference>
<dbReference type="EMBL" id="CM035428">
    <property type="protein sequence ID" value="KAH7302469.1"/>
    <property type="molecule type" value="Genomic_DNA"/>
</dbReference>
<dbReference type="GO" id="GO:0016282">
    <property type="term" value="C:eukaryotic 43S preinitiation complex"/>
    <property type="evidence" value="ECO:0007669"/>
    <property type="project" value="UniProtKB-UniRule"/>
</dbReference>
<dbReference type="PANTHER" id="PTHR13022:SF0">
    <property type="entry name" value="EUKARYOTIC TRANSLATION INITIATION FACTOR 3 SUBUNIT K"/>
    <property type="match status" value="1"/>
</dbReference>
<dbReference type="GO" id="GO:0001732">
    <property type="term" value="P:formation of cytoplasmic translation initiation complex"/>
    <property type="evidence" value="ECO:0007669"/>
    <property type="project" value="UniProtKB-UniRule"/>
</dbReference>
<comment type="subcellular location">
    <subcellularLocation>
        <location evidence="4">Cytoplasm</location>
    </subcellularLocation>
</comment>
<dbReference type="GO" id="GO:0005852">
    <property type="term" value="C:eukaryotic translation initiation factor 3 complex"/>
    <property type="evidence" value="ECO:0007669"/>
    <property type="project" value="UniProtKB-UniRule"/>
</dbReference>
<keyword evidence="2 4" id="KW-0396">Initiation factor</keyword>
<dbReference type="AlphaFoldDB" id="A0A8T2S121"/>
<dbReference type="InterPro" id="IPR036390">
    <property type="entry name" value="WH_DNA-bd_sf"/>
</dbReference>
<dbReference type="OMA" id="GDDLCAD"/>
<accession>A0A8T2S121</accession>
<proteinExistence type="inferred from homology"/>
<comment type="subunit">
    <text evidence="4">Component of the eukaryotic translation initiation factor 3 (eIF-3) complex.</text>
</comment>
<evidence type="ECO:0000313" key="6">
    <source>
        <dbReference type="EMBL" id="KAH7302470.1"/>
    </source>
</evidence>
<dbReference type="OrthoDB" id="337745at2759"/>
<dbReference type="SUPFAM" id="SSF48371">
    <property type="entry name" value="ARM repeat"/>
    <property type="match status" value="1"/>
</dbReference>
<dbReference type="EMBL" id="CM035428">
    <property type="protein sequence ID" value="KAH7302470.1"/>
    <property type="molecule type" value="Genomic_DNA"/>
</dbReference>
<comment type="function">
    <text evidence="4">Component of the eukaryotic translation initiation factor 3 (eIF-3) complex, which is involved in protein synthesis of a specialized repertoire of mRNAs and, together with other initiation factors, stimulates binding of mRNA and methionyl-tRNAi to the 40S ribosome. The eIF-3 complex specifically targets and initiates translation of a subset of mRNAs involved in cell proliferation.</text>
</comment>
<dbReference type="InterPro" id="IPR000717">
    <property type="entry name" value="PCI_dom"/>
</dbReference>
<evidence type="ECO:0000256" key="3">
    <source>
        <dbReference type="ARBA" id="ARBA00022917"/>
    </source>
</evidence>